<dbReference type="Proteomes" id="UP000827892">
    <property type="component" value="Chromosome I"/>
</dbReference>
<organism evidence="2 3">
    <name type="scientific">Caenorhabditis briggsae</name>
    <dbReference type="NCBI Taxonomy" id="6238"/>
    <lineage>
        <taxon>Eukaryota</taxon>
        <taxon>Metazoa</taxon>
        <taxon>Ecdysozoa</taxon>
        <taxon>Nematoda</taxon>
        <taxon>Chromadorea</taxon>
        <taxon>Rhabditida</taxon>
        <taxon>Rhabditina</taxon>
        <taxon>Rhabditomorpha</taxon>
        <taxon>Rhabditoidea</taxon>
        <taxon>Rhabditidae</taxon>
        <taxon>Peloderinae</taxon>
        <taxon>Caenorhabditis</taxon>
    </lineage>
</organism>
<evidence type="ECO:0000313" key="2">
    <source>
        <dbReference type="EMBL" id="ULU11872.1"/>
    </source>
</evidence>
<gene>
    <name evidence="2" type="ORF">L3Y34_015328</name>
</gene>
<sequence>MDRMPVGQHQPQYPSENQDYFYDPEMAVRGNRNHVSDMRRQEDRMNRELMWEDPTPLVPFFATEPPSWADIQISGRPIQRPFHRSPAKFNTSTWQEVKKEDVFSTMGMWEAPPTKKQQHHPASVRQPPPAPKHDVFENIGKWNPNEVQQTPKVAPKFTPMSLNMMMTPINRAPSLESPTTSLESSPEEKNSWTSFELLLNPKSSRSSDSGSEYSSPIDPYGHWNSNLPKH</sequence>
<dbReference type="EMBL" id="CP090891">
    <property type="protein sequence ID" value="ULU11872.1"/>
    <property type="molecule type" value="Genomic_DNA"/>
</dbReference>
<feature type="region of interest" description="Disordered" evidence="1">
    <location>
        <begin position="112"/>
        <end position="151"/>
    </location>
</feature>
<proteinExistence type="predicted"/>
<dbReference type="KEGG" id="cbr:CBG_12082"/>
<dbReference type="RefSeq" id="XP_002646365.2">
    <property type="nucleotide sequence ID" value="XM_002646319.2"/>
</dbReference>
<feature type="region of interest" description="Disordered" evidence="1">
    <location>
        <begin position="170"/>
        <end position="230"/>
    </location>
</feature>
<protein>
    <submittedName>
        <fullName evidence="2">Uncharacterized protein</fullName>
    </submittedName>
</protein>
<feature type="compositionally biased region" description="Low complexity" evidence="1">
    <location>
        <begin position="173"/>
        <end position="184"/>
    </location>
</feature>
<reference evidence="2 3" key="1">
    <citation type="submission" date="2022-05" db="EMBL/GenBank/DDBJ databases">
        <title>Chromosome-level reference genomes for two strains of Caenorhabditis briggsae: an improved platform for comparative genomics.</title>
        <authorList>
            <person name="Stevens L."/>
            <person name="Andersen E.C."/>
        </authorList>
    </citation>
    <scope>NUCLEOTIDE SEQUENCE [LARGE SCALE GENOMIC DNA]</scope>
    <source>
        <strain evidence="2">QX1410_ONT</strain>
        <tissue evidence="2">Whole-organism</tissue>
    </source>
</reference>
<dbReference type="OMA" id="FSTMGHW"/>
<name>A0AAE9DUD8_CAEBR</name>
<evidence type="ECO:0000256" key="1">
    <source>
        <dbReference type="SAM" id="MobiDB-lite"/>
    </source>
</evidence>
<dbReference type="AlphaFoldDB" id="A0AAE9DUD8"/>
<evidence type="ECO:0000313" key="3">
    <source>
        <dbReference type="Proteomes" id="UP000827892"/>
    </source>
</evidence>
<feature type="compositionally biased region" description="Low complexity" evidence="1">
    <location>
        <begin position="203"/>
        <end position="215"/>
    </location>
</feature>
<accession>A0AAE9DUD8</accession>